<dbReference type="PANTHER" id="PTHR11842">
    <property type="entry name" value="MITOTIC SPINDLE ASSEMBLY CHECKPOINT PROTEIN MAD2"/>
    <property type="match status" value="1"/>
</dbReference>
<dbReference type="PROSITE" id="PS50815">
    <property type="entry name" value="HORMA"/>
    <property type="match status" value="1"/>
</dbReference>
<feature type="domain" description="HORMA" evidence="2">
    <location>
        <begin position="1"/>
        <end position="207"/>
    </location>
</feature>
<dbReference type="OrthoDB" id="21254at2759"/>
<organism evidence="3 4">
    <name type="scientific">Thelephora terrestris</name>
    <dbReference type="NCBI Taxonomy" id="56493"/>
    <lineage>
        <taxon>Eukaryota</taxon>
        <taxon>Fungi</taxon>
        <taxon>Dikarya</taxon>
        <taxon>Basidiomycota</taxon>
        <taxon>Agaricomycotina</taxon>
        <taxon>Agaricomycetes</taxon>
        <taxon>Thelephorales</taxon>
        <taxon>Thelephoraceae</taxon>
        <taxon>Thelephora</taxon>
    </lineage>
</organism>
<dbReference type="PANTHER" id="PTHR11842:SF10">
    <property type="entry name" value="MITOTIC SPINDLE ASSEMBLY CHECKPOINT PROTEIN MAD2B"/>
    <property type="match status" value="1"/>
</dbReference>
<dbReference type="Proteomes" id="UP000736335">
    <property type="component" value="Unassembled WGS sequence"/>
</dbReference>
<feature type="non-terminal residue" evidence="3">
    <location>
        <position position="1"/>
    </location>
</feature>
<reference evidence="3" key="2">
    <citation type="submission" date="2020-11" db="EMBL/GenBank/DDBJ databases">
        <authorList>
            <consortium name="DOE Joint Genome Institute"/>
            <person name="Kuo A."/>
            <person name="Miyauchi S."/>
            <person name="Kiss E."/>
            <person name="Drula E."/>
            <person name="Kohler A."/>
            <person name="Sanchez-Garcia M."/>
            <person name="Andreopoulos B."/>
            <person name="Barry K.W."/>
            <person name="Bonito G."/>
            <person name="Buee M."/>
            <person name="Carver A."/>
            <person name="Chen C."/>
            <person name="Cichocki N."/>
            <person name="Clum A."/>
            <person name="Culley D."/>
            <person name="Crous P.W."/>
            <person name="Fauchery L."/>
            <person name="Girlanda M."/>
            <person name="Hayes R."/>
            <person name="Keri Z."/>
            <person name="Labutti K."/>
            <person name="Lipzen A."/>
            <person name="Lombard V."/>
            <person name="Magnuson J."/>
            <person name="Maillard F."/>
            <person name="Morin E."/>
            <person name="Murat C."/>
            <person name="Nolan M."/>
            <person name="Ohm R."/>
            <person name="Pangilinan J."/>
            <person name="Pereira M."/>
            <person name="Perotto S."/>
            <person name="Peter M."/>
            <person name="Riley R."/>
            <person name="Sitrit Y."/>
            <person name="Stielow B."/>
            <person name="Szollosi G."/>
            <person name="Zifcakova L."/>
            <person name="Stursova M."/>
            <person name="Spatafora J.W."/>
            <person name="Tedersoo L."/>
            <person name="Vaario L.-M."/>
            <person name="Yamada A."/>
            <person name="Yan M."/>
            <person name="Wang P."/>
            <person name="Xu J."/>
            <person name="Bruns T."/>
            <person name="Baldrian P."/>
            <person name="Vilgalys R."/>
            <person name="Henrissat B."/>
            <person name="Grigoriev I.V."/>
            <person name="Hibbett D."/>
            <person name="Nagy L.G."/>
            <person name="Martin F.M."/>
        </authorList>
    </citation>
    <scope>NUCLEOTIDE SEQUENCE</scope>
    <source>
        <strain evidence="3">UH-Tt-Lm1</strain>
    </source>
</reference>
<evidence type="ECO:0000313" key="4">
    <source>
        <dbReference type="Proteomes" id="UP000736335"/>
    </source>
</evidence>
<reference evidence="3" key="1">
    <citation type="journal article" date="2020" name="Nat. Commun.">
        <title>Large-scale genome sequencing of mycorrhizal fungi provides insights into the early evolution of symbiotic traits.</title>
        <authorList>
            <person name="Miyauchi S."/>
            <person name="Kiss E."/>
            <person name="Kuo A."/>
            <person name="Drula E."/>
            <person name="Kohler A."/>
            <person name="Sanchez-Garcia M."/>
            <person name="Morin E."/>
            <person name="Andreopoulos B."/>
            <person name="Barry K.W."/>
            <person name="Bonito G."/>
            <person name="Buee M."/>
            <person name="Carver A."/>
            <person name="Chen C."/>
            <person name="Cichocki N."/>
            <person name="Clum A."/>
            <person name="Culley D."/>
            <person name="Crous P.W."/>
            <person name="Fauchery L."/>
            <person name="Girlanda M."/>
            <person name="Hayes R.D."/>
            <person name="Keri Z."/>
            <person name="LaButti K."/>
            <person name="Lipzen A."/>
            <person name="Lombard V."/>
            <person name="Magnuson J."/>
            <person name="Maillard F."/>
            <person name="Murat C."/>
            <person name="Nolan M."/>
            <person name="Ohm R.A."/>
            <person name="Pangilinan J."/>
            <person name="Pereira M.F."/>
            <person name="Perotto S."/>
            <person name="Peter M."/>
            <person name="Pfister S."/>
            <person name="Riley R."/>
            <person name="Sitrit Y."/>
            <person name="Stielow J.B."/>
            <person name="Szollosi G."/>
            <person name="Zifcakova L."/>
            <person name="Stursova M."/>
            <person name="Spatafora J.W."/>
            <person name="Tedersoo L."/>
            <person name="Vaario L.M."/>
            <person name="Yamada A."/>
            <person name="Yan M."/>
            <person name="Wang P."/>
            <person name="Xu J."/>
            <person name="Bruns T."/>
            <person name="Baldrian P."/>
            <person name="Vilgalys R."/>
            <person name="Dunand C."/>
            <person name="Henrissat B."/>
            <person name="Grigoriev I.V."/>
            <person name="Hibbett D."/>
            <person name="Nagy L.G."/>
            <person name="Martin F.M."/>
        </authorList>
    </citation>
    <scope>NUCLEOTIDE SEQUENCE</scope>
    <source>
        <strain evidence="3">UH-Tt-Lm1</strain>
    </source>
</reference>
<name>A0A9P6HFM3_9AGAM</name>
<dbReference type="InterPro" id="IPR036570">
    <property type="entry name" value="HORMA_dom_sf"/>
</dbReference>
<evidence type="ECO:0000259" key="2">
    <source>
        <dbReference type="PROSITE" id="PS50815"/>
    </source>
</evidence>
<proteinExistence type="inferred from homology"/>
<comment type="similarity">
    <text evidence="1">Belongs to the MAD2 family.</text>
</comment>
<comment type="caution">
    <text evidence="3">The sequence shown here is derived from an EMBL/GenBank/DDBJ whole genome shotgun (WGS) entry which is preliminary data.</text>
</comment>
<accession>A0A9P6HFM3</accession>
<keyword evidence="4" id="KW-1185">Reference proteome</keyword>
<dbReference type="Pfam" id="PF02301">
    <property type="entry name" value="HORMA"/>
    <property type="match status" value="1"/>
</dbReference>
<dbReference type="AlphaFoldDB" id="A0A9P6HFM3"/>
<dbReference type="Gene3D" id="3.30.900.10">
    <property type="entry name" value="HORMA domain"/>
    <property type="match status" value="1"/>
</dbReference>
<evidence type="ECO:0000313" key="3">
    <source>
        <dbReference type="EMBL" id="KAF9786166.1"/>
    </source>
</evidence>
<gene>
    <name evidence="3" type="ORF">BJ322DRAFT_1004677</name>
</gene>
<evidence type="ECO:0000256" key="1">
    <source>
        <dbReference type="ARBA" id="ARBA00010348"/>
    </source>
</evidence>
<protein>
    <submittedName>
        <fullName evidence="3">Spindle checkpoint protein</fullName>
    </submittedName>
</protein>
<dbReference type="InterPro" id="IPR003511">
    <property type="entry name" value="HORMA_dom"/>
</dbReference>
<dbReference type="InterPro" id="IPR045091">
    <property type="entry name" value="Mad2-like"/>
</dbReference>
<dbReference type="SUPFAM" id="SSF56019">
    <property type="entry name" value="The spindle assembly checkpoint protein mad2"/>
    <property type="match status" value="1"/>
</dbReference>
<dbReference type="EMBL" id="WIUZ02000006">
    <property type="protein sequence ID" value="KAF9786166.1"/>
    <property type="molecule type" value="Genomic_DNA"/>
</dbReference>
<sequence length="239" mass="26592">VEVAIHTILYVRRVYPPNLFIRRKKYDTPVFQSRHPALNKYISGAVKAIGEELALGHVDKAIVVIKNKGDDPLERFVFALRNMVEVQRYDKDRSVEDAITPALLGQYFRSFISRLTMLEAQLGVMPTGNDLSFTIVLELNEDSQPSAPDGTVSGLEPVSRLILTRLKDPPPWVPAVKSHTTSATSDDAETHLVRAVNTGIIDIALVVQESEVKLRLLEQEEANARVRQGGVDKGKARMP</sequence>
<dbReference type="GO" id="GO:0016035">
    <property type="term" value="C:zeta DNA polymerase complex"/>
    <property type="evidence" value="ECO:0007669"/>
    <property type="project" value="TreeGrafter"/>
</dbReference>